<name>A0A7S3DIJ3_9EUKA</name>
<gene>
    <name evidence="2" type="ORF">PBIL07802_LOCUS20568</name>
</gene>
<feature type="region of interest" description="Disordered" evidence="1">
    <location>
        <begin position="367"/>
        <end position="390"/>
    </location>
</feature>
<reference evidence="2" key="1">
    <citation type="submission" date="2021-01" db="EMBL/GenBank/DDBJ databases">
        <authorList>
            <person name="Corre E."/>
            <person name="Pelletier E."/>
            <person name="Niang G."/>
            <person name="Scheremetjew M."/>
            <person name="Finn R."/>
            <person name="Kale V."/>
            <person name="Holt S."/>
            <person name="Cochrane G."/>
            <person name="Meng A."/>
            <person name="Brown T."/>
            <person name="Cohen L."/>
        </authorList>
    </citation>
    <scope>NUCLEOTIDE SEQUENCE</scope>
    <source>
        <strain evidence="2">NIES-2562</strain>
    </source>
</reference>
<organism evidence="2">
    <name type="scientific">Palpitomonas bilix</name>
    <dbReference type="NCBI Taxonomy" id="652834"/>
    <lineage>
        <taxon>Eukaryota</taxon>
        <taxon>Eukaryota incertae sedis</taxon>
    </lineage>
</organism>
<feature type="compositionally biased region" description="Polar residues" evidence="1">
    <location>
        <begin position="379"/>
        <end position="390"/>
    </location>
</feature>
<feature type="compositionally biased region" description="Low complexity" evidence="1">
    <location>
        <begin position="367"/>
        <end position="378"/>
    </location>
</feature>
<dbReference type="EMBL" id="HBIB01031806">
    <property type="protein sequence ID" value="CAE0258305.1"/>
    <property type="molecule type" value="Transcribed_RNA"/>
</dbReference>
<feature type="compositionally biased region" description="Polar residues" evidence="1">
    <location>
        <begin position="74"/>
        <end position="84"/>
    </location>
</feature>
<feature type="region of interest" description="Disordered" evidence="1">
    <location>
        <begin position="20"/>
        <end position="108"/>
    </location>
</feature>
<proteinExistence type="predicted"/>
<sequence length="437" mass="46486">MHRNIVKVLKNDLLHLHCEGNERVSSKNGEGERGEKGGEKEGERGGESKEETHSDDDSSATRPILSVKMERSQRQYTRIVQTSRRLGLAAARTHDGGGGGGGERRKGGDGEKVVALLIPAAMQAGRELASARCVRVVDTYRLPYPVSAIVCDRQDTPWDMVMRKAEGKEEGEGGIIGVGSVKGRITLSPLLLFSSFSDKYSRKLAVPLPPSPSAHALTTANAAFGVGEAAGKVLSVRMSECSCEVIRVEEVGRDGSSEEEKKEGKAMPFLLHPSATMSIVSAFLIYSHRHCAVCALTSHPTSREGGEEGEKGDLSYLRSQLGEVAKEAMKGTVIIPQQNMVPVWMVCAVSHTHAGTPALATAAAATTSTTSNSSSVSSNDNGRGSDQVCANRSEDGETALLVQPLLLREVPLSTVIAVSPSTAMKVVLDIITSKVKE</sequence>
<feature type="compositionally biased region" description="Basic and acidic residues" evidence="1">
    <location>
        <begin position="20"/>
        <end position="56"/>
    </location>
</feature>
<protein>
    <submittedName>
        <fullName evidence="2">Uncharacterized protein</fullName>
    </submittedName>
</protein>
<evidence type="ECO:0000256" key="1">
    <source>
        <dbReference type="SAM" id="MobiDB-lite"/>
    </source>
</evidence>
<accession>A0A7S3DIJ3</accession>
<evidence type="ECO:0000313" key="2">
    <source>
        <dbReference type="EMBL" id="CAE0258305.1"/>
    </source>
</evidence>
<dbReference type="AlphaFoldDB" id="A0A7S3DIJ3"/>